<sequence length="185" mass="20534">MNLSLFKTAFVSFALLFISACSSLPEVLSSDDEQLISDYATWINIEPKTTPQVRLGGVIANVTNLEDKTRIEIVNLPISSSAKPDINQQPNGRFVGYVDGFLEPMAYGKGQLISVIGQSSGTEDFKVGESEQVAPVMTITGHHLWKIQERVVINEVRLYPYPCRSLHCRQAYFGPTDGRVIQEVK</sequence>
<dbReference type="RefSeq" id="WP_248007144.1">
    <property type="nucleotide sequence ID" value="NZ_JAJHVV010000001.1"/>
</dbReference>
<comment type="caution">
    <text evidence="2">The sequence shown here is derived from an EMBL/GenBank/DDBJ whole genome shotgun (WGS) entry which is preliminary data.</text>
</comment>
<dbReference type="GO" id="GO:0019867">
    <property type="term" value="C:outer membrane"/>
    <property type="evidence" value="ECO:0007669"/>
    <property type="project" value="InterPro"/>
</dbReference>
<reference evidence="2" key="1">
    <citation type="submission" date="2021-11" db="EMBL/GenBank/DDBJ databases">
        <title>Vibrio ZSDE26 sp. nov. and Vibrio ZSDZ34 sp. nov., isolated from coastal seawater in Qingdao.</title>
        <authorList>
            <person name="Zhang P."/>
        </authorList>
    </citation>
    <scope>NUCLEOTIDE SEQUENCE</scope>
    <source>
        <strain evidence="2">ZSDE26</strain>
    </source>
</reference>
<gene>
    <name evidence="2" type="ORF">KP803_01950</name>
</gene>
<feature type="signal peptide" evidence="1">
    <location>
        <begin position="1"/>
        <end position="23"/>
    </location>
</feature>
<feature type="chain" id="PRO_5040914960" evidence="1">
    <location>
        <begin position="24"/>
        <end position="185"/>
    </location>
</feature>
<evidence type="ECO:0000256" key="1">
    <source>
        <dbReference type="SAM" id="SignalP"/>
    </source>
</evidence>
<dbReference type="PANTHER" id="PTHR37530">
    <property type="entry name" value="OUTER MEMBRANE PROTEIN SLP"/>
    <property type="match status" value="1"/>
</dbReference>
<keyword evidence="3" id="KW-1185">Reference proteome</keyword>
<dbReference type="PIRSF" id="PIRSF004982">
    <property type="entry name" value="SlP"/>
    <property type="match status" value="1"/>
</dbReference>
<name>A0A9X1XI30_9VIBR</name>
<dbReference type="EMBL" id="JAJHVV010000001">
    <property type="protein sequence ID" value="MCK6262033.1"/>
    <property type="molecule type" value="Genomic_DNA"/>
</dbReference>
<proteinExistence type="predicted"/>
<organism evidence="2 3">
    <name type="scientific">Vibrio amylolyticus</name>
    <dbReference type="NCBI Taxonomy" id="2847292"/>
    <lineage>
        <taxon>Bacteria</taxon>
        <taxon>Pseudomonadati</taxon>
        <taxon>Pseudomonadota</taxon>
        <taxon>Gammaproteobacteria</taxon>
        <taxon>Vibrionales</taxon>
        <taxon>Vibrionaceae</taxon>
        <taxon>Vibrio</taxon>
    </lineage>
</organism>
<accession>A0A9X1XI30</accession>
<evidence type="ECO:0000313" key="2">
    <source>
        <dbReference type="EMBL" id="MCK6262033.1"/>
    </source>
</evidence>
<dbReference type="PANTHER" id="PTHR37530:SF1">
    <property type="entry name" value="OUTER MEMBRANE PROTEIN SLP"/>
    <property type="match status" value="1"/>
</dbReference>
<dbReference type="Pfam" id="PF03843">
    <property type="entry name" value="Slp"/>
    <property type="match status" value="1"/>
</dbReference>
<protein>
    <submittedName>
        <fullName evidence="2">Slp family lipoprotein</fullName>
    </submittedName>
</protein>
<dbReference type="AlphaFoldDB" id="A0A9X1XI30"/>
<dbReference type="PROSITE" id="PS51257">
    <property type="entry name" value="PROKAR_LIPOPROTEIN"/>
    <property type="match status" value="1"/>
</dbReference>
<keyword evidence="2" id="KW-0449">Lipoprotein</keyword>
<dbReference type="Proteomes" id="UP001139559">
    <property type="component" value="Unassembled WGS sequence"/>
</dbReference>
<evidence type="ECO:0000313" key="3">
    <source>
        <dbReference type="Proteomes" id="UP001139559"/>
    </source>
</evidence>
<keyword evidence="1" id="KW-0732">Signal</keyword>
<dbReference type="InterPro" id="IPR004658">
    <property type="entry name" value="OMP_Slp"/>
</dbReference>
<dbReference type="NCBIfam" id="TIGR00752">
    <property type="entry name" value="slp"/>
    <property type="match status" value="1"/>
</dbReference>